<dbReference type="Proteomes" id="UP000199331">
    <property type="component" value="Unassembled WGS sequence"/>
</dbReference>
<feature type="region of interest" description="Disordered" evidence="1">
    <location>
        <begin position="26"/>
        <end position="79"/>
    </location>
</feature>
<evidence type="ECO:0000313" key="3">
    <source>
        <dbReference type="Proteomes" id="UP000199331"/>
    </source>
</evidence>
<sequence length="93" mass="10166">MLRANRQEQATLASVEQYYSDADVERLAHSDLNADRSQQMSAGYVPQQQPPEQKQAVTPPQPAPTSAQANSGEVRIGNAKSIDVAAALKDRRF</sequence>
<keyword evidence="3" id="KW-1185">Reference proteome</keyword>
<feature type="compositionally biased region" description="Polar residues" evidence="1">
    <location>
        <begin position="35"/>
        <end position="52"/>
    </location>
</feature>
<protein>
    <submittedName>
        <fullName evidence="2">Uncharacterized protein</fullName>
    </submittedName>
</protein>
<accession>A0A1I5LB74</accession>
<dbReference type="EMBL" id="FOWZ01000001">
    <property type="protein sequence ID" value="SFO94530.1"/>
    <property type="molecule type" value="Genomic_DNA"/>
</dbReference>
<feature type="compositionally biased region" description="Low complexity" evidence="1">
    <location>
        <begin position="53"/>
        <end position="69"/>
    </location>
</feature>
<name>A0A1I5LB74_9SPHN</name>
<evidence type="ECO:0000313" key="2">
    <source>
        <dbReference type="EMBL" id="SFO94530.1"/>
    </source>
</evidence>
<proteinExistence type="predicted"/>
<evidence type="ECO:0000256" key="1">
    <source>
        <dbReference type="SAM" id="MobiDB-lite"/>
    </source>
</evidence>
<organism evidence="2 3">
    <name type="scientific">Qipengyuania nanhaisediminis</name>
    <dbReference type="NCBI Taxonomy" id="604088"/>
    <lineage>
        <taxon>Bacteria</taxon>
        <taxon>Pseudomonadati</taxon>
        <taxon>Pseudomonadota</taxon>
        <taxon>Alphaproteobacteria</taxon>
        <taxon>Sphingomonadales</taxon>
        <taxon>Erythrobacteraceae</taxon>
        <taxon>Qipengyuania</taxon>
    </lineage>
</organism>
<reference evidence="3" key="1">
    <citation type="submission" date="2016-10" db="EMBL/GenBank/DDBJ databases">
        <authorList>
            <person name="Varghese N."/>
            <person name="Submissions S."/>
        </authorList>
    </citation>
    <scope>NUCLEOTIDE SEQUENCE [LARGE SCALE GENOMIC DNA]</scope>
    <source>
        <strain evidence="3">CGMCC 1.7715</strain>
    </source>
</reference>
<dbReference type="AlphaFoldDB" id="A0A1I5LB74"/>
<gene>
    <name evidence="2" type="ORF">SAMN04488060_0885</name>
</gene>